<keyword evidence="1" id="KW-0175">Coiled coil</keyword>
<evidence type="ECO:0000256" key="1">
    <source>
        <dbReference type="SAM" id="Coils"/>
    </source>
</evidence>
<name>A0A397SDH0_9GLOM</name>
<keyword evidence="4" id="KW-1185">Reference proteome</keyword>
<accession>A0A397SDH0</accession>
<organism evidence="3 4">
    <name type="scientific">Glomus cerebriforme</name>
    <dbReference type="NCBI Taxonomy" id="658196"/>
    <lineage>
        <taxon>Eukaryota</taxon>
        <taxon>Fungi</taxon>
        <taxon>Fungi incertae sedis</taxon>
        <taxon>Mucoromycota</taxon>
        <taxon>Glomeromycotina</taxon>
        <taxon>Glomeromycetes</taxon>
        <taxon>Glomerales</taxon>
        <taxon>Glomeraceae</taxon>
        <taxon>Glomus</taxon>
    </lineage>
</organism>
<dbReference type="EMBL" id="QKYT01000709">
    <property type="protein sequence ID" value="RIA82057.1"/>
    <property type="molecule type" value="Genomic_DNA"/>
</dbReference>
<evidence type="ECO:0000256" key="2">
    <source>
        <dbReference type="SAM" id="MobiDB-lite"/>
    </source>
</evidence>
<proteinExistence type="predicted"/>
<feature type="compositionally biased region" description="Low complexity" evidence="2">
    <location>
        <begin position="1"/>
        <end position="13"/>
    </location>
</feature>
<dbReference type="AlphaFoldDB" id="A0A397SDH0"/>
<protein>
    <submittedName>
        <fullName evidence="3">Uncharacterized protein</fullName>
    </submittedName>
</protein>
<feature type="coiled-coil region" evidence="1">
    <location>
        <begin position="80"/>
        <end position="218"/>
    </location>
</feature>
<evidence type="ECO:0000313" key="3">
    <source>
        <dbReference type="EMBL" id="RIA82057.1"/>
    </source>
</evidence>
<feature type="region of interest" description="Disordered" evidence="2">
    <location>
        <begin position="1"/>
        <end position="24"/>
    </location>
</feature>
<reference evidence="3 4" key="1">
    <citation type="submission" date="2018-06" db="EMBL/GenBank/DDBJ databases">
        <title>Comparative genomics reveals the genomic features of Rhizophagus irregularis, R. cerebriforme, R. diaphanum and Gigaspora rosea, and their symbiotic lifestyle signature.</title>
        <authorList>
            <person name="Morin E."/>
            <person name="San Clemente H."/>
            <person name="Chen E.C.H."/>
            <person name="De La Providencia I."/>
            <person name="Hainaut M."/>
            <person name="Kuo A."/>
            <person name="Kohler A."/>
            <person name="Murat C."/>
            <person name="Tang N."/>
            <person name="Roy S."/>
            <person name="Loubradou J."/>
            <person name="Henrissat B."/>
            <person name="Grigoriev I.V."/>
            <person name="Corradi N."/>
            <person name="Roux C."/>
            <person name="Martin F.M."/>
        </authorList>
    </citation>
    <scope>NUCLEOTIDE SEQUENCE [LARGE SCALE GENOMIC DNA]</scope>
    <source>
        <strain evidence="3 4">DAOM 227022</strain>
    </source>
</reference>
<dbReference type="OrthoDB" id="2337663at2759"/>
<feature type="region of interest" description="Disordered" evidence="2">
    <location>
        <begin position="40"/>
        <end position="66"/>
    </location>
</feature>
<dbReference type="STRING" id="658196.A0A397SDH0"/>
<gene>
    <name evidence="3" type="ORF">C1645_863597</name>
</gene>
<sequence length="527" mass="61725">MSSSNNILENSENQPDNIDDPHTNDEFIKTYEIVNGYDENDEEIMEHSPQKRKKLDNSIKSNNQMNGDVSESFTVLKNYVEITQEEFDKKNNDMKRLEIENSSLTKNLEQTSVTLKSMSEDFNKINDQNNKLQNENNKLKEDNDNLLKEKQSLEQNLVNYYESKIKDLELKLHVQQTHGKTDIITSLQNQLNDKENDIRDLKQRNINLKDEASKYQSALGDATNVRLGNDDRNHSVQLKQDILELQRTLESYVTNLKPNIDINVKEVNIIIKQYGCQNEIKPSNLNKPFVKAILQRKVLQQIFDFSKNYRKYHRGGNNFTLESEIDLKALELSDIIKKFSETRVGTDEVSKVAAIKIRQQIYEILGNRGFSDIISCQDTFTHNFISHYSKILNETTNQYRQINDVERKNEVEKLAPILIRDALRIFWFRLMVQEPIPEIKFFEHNDKINPDLMTGRWEDDELDESCVDLCYFPLIGRDLDSDYKIITPAKILSCPIQNQRVSNNKEYEQNKIEDNLGFVTRFLYKLI</sequence>
<evidence type="ECO:0000313" key="4">
    <source>
        <dbReference type="Proteomes" id="UP000265703"/>
    </source>
</evidence>
<comment type="caution">
    <text evidence="3">The sequence shown here is derived from an EMBL/GenBank/DDBJ whole genome shotgun (WGS) entry which is preliminary data.</text>
</comment>
<dbReference type="Proteomes" id="UP000265703">
    <property type="component" value="Unassembled WGS sequence"/>
</dbReference>